<gene>
    <name evidence="1" type="ORF">HCR76_05130</name>
</gene>
<name>A0ABX6YL86_9MICO</name>
<keyword evidence="1" id="KW-0378">Hydrolase</keyword>
<accession>A0ABX6YL86</accession>
<dbReference type="CDD" id="cd00229">
    <property type="entry name" value="SGNH_hydrolase"/>
    <property type="match status" value="1"/>
</dbReference>
<organism evidence="1 2">
    <name type="scientific">Paramicrobacterium chengjingii</name>
    <dbReference type="NCBI Taxonomy" id="2769067"/>
    <lineage>
        <taxon>Bacteria</taxon>
        <taxon>Bacillati</taxon>
        <taxon>Actinomycetota</taxon>
        <taxon>Actinomycetes</taxon>
        <taxon>Micrococcales</taxon>
        <taxon>Microbacteriaceae</taxon>
        <taxon>Paramicrobacterium</taxon>
    </lineage>
</organism>
<protein>
    <submittedName>
        <fullName evidence="1">SGNH/GDSL hydrolase family protein</fullName>
    </submittedName>
</protein>
<dbReference type="Proteomes" id="UP000662814">
    <property type="component" value="Chromosome"/>
</dbReference>
<dbReference type="SUPFAM" id="SSF52266">
    <property type="entry name" value="SGNH hydrolase"/>
    <property type="match status" value="1"/>
</dbReference>
<reference evidence="1 2" key="1">
    <citation type="submission" date="2020-12" db="EMBL/GenBank/DDBJ databases">
        <title>Microbacterium sp. HY060.</title>
        <authorList>
            <person name="Zhou J."/>
        </authorList>
    </citation>
    <scope>NUCLEOTIDE SEQUENCE [LARGE SCALE GENOMIC DNA]</scope>
    <source>
        <strain evidence="1 2">HY60</strain>
    </source>
</reference>
<proteinExistence type="predicted"/>
<dbReference type="RefSeq" id="WP_198248146.1">
    <property type="nucleotide sequence ID" value="NZ_CP061169.1"/>
</dbReference>
<dbReference type="GO" id="GO:0016787">
    <property type="term" value="F:hydrolase activity"/>
    <property type="evidence" value="ECO:0007669"/>
    <property type="project" value="UniProtKB-KW"/>
</dbReference>
<dbReference type="Gene3D" id="3.40.50.1110">
    <property type="entry name" value="SGNH hydrolase"/>
    <property type="match status" value="1"/>
</dbReference>
<evidence type="ECO:0000313" key="1">
    <source>
        <dbReference type="EMBL" id="QPZ39445.1"/>
    </source>
</evidence>
<evidence type="ECO:0000313" key="2">
    <source>
        <dbReference type="Proteomes" id="UP000662814"/>
    </source>
</evidence>
<dbReference type="InterPro" id="IPR036514">
    <property type="entry name" value="SGNH_hydro_sf"/>
</dbReference>
<dbReference type="EMBL" id="CP061169">
    <property type="protein sequence ID" value="QPZ39445.1"/>
    <property type="molecule type" value="Genomic_DNA"/>
</dbReference>
<keyword evidence="2" id="KW-1185">Reference proteome</keyword>
<sequence>MTYATRNSYSGSPSSRRIAPPVRVLAVLTTAVAAFALTACDISPDMDSTENKGWTESSQAVEAGLSPVLFLGDSVAAGQAVALQQGFAESGVKFVDATSVGGGNVVGPNAEKQWETLPDQLEDAAEGVVIYQVTTYDWGTPDEQRDAYSRLAEAASSIDADLIFVSMPPLKPDDFYAPHMEELTSANEQAKSVADDLDGVEYLDASTVWGDDYSREHDGAIDRSDDGIHTCPQGAARFASWTLDELAELYSGFKPAEPDAWANTGWADSDVFHGC</sequence>